<name>A0ABZ3F2G9_9FIRM</name>
<evidence type="ECO:0000313" key="1">
    <source>
        <dbReference type="EMBL" id="XAH76005.1"/>
    </source>
</evidence>
<organism evidence="1 2">
    <name type="scientific">Kineothrix sedimenti</name>
    <dbReference type="NCBI Taxonomy" id="3123317"/>
    <lineage>
        <taxon>Bacteria</taxon>
        <taxon>Bacillati</taxon>
        <taxon>Bacillota</taxon>
        <taxon>Clostridia</taxon>
        <taxon>Lachnospirales</taxon>
        <taxon>Lachnospiraceae</taxon>
        <taxon>Kineothrix</taxon>
    </lineage>
</organism>
<protein>
    <recommendedName>
        <fullName evidence="3">IrrE N-terminal-like domain-containing protein</fullName>
    </recommendedName>
</protein>
<gene>
    <name evidence="1" type="ORF">V6984_09690</name>
</gene>
<evidence type="ECO:0008006" key="3">
    <source>
        <dbReference type="Google" id="ProtNLM"/>
    </source>
</evidence>
<dbReference type="RefSeq" id="WP_342759577.1">
    <property type="nucleotide sequence ID" value="NZ_CP146256.1"/>
</dbReference>
<accession>A0ABZ3F2G9</accession>
<dbReference type="Proteomes" id="UP001451571">
    <property type="component" value="Chromosome"/>
</dbReference>
<proteinExistence type="predicted"/>
<evidence type="ECO:0000313" key="2">
    <source>
        <dbReference type="Proteomes" id="UP001451571"/>
    </source>
</evidence>
<reference evidence="1 2" key="1">
    <citation type="submission" date="2024-02" db="EMBL/GenBank/DDBJ databases">
        <title>Bacterial strain from lacustrine sediment.</title>
        <authorList>
            <person name="Petit C."/>
            <person name="Fadhlaoui K."/>
        </authorList>
    </citation>
    <scope>NUCLEOTIDE SEQUENCE [LARGE SCALE GENOMIC DNA]</scope>
    <source>
        <strain evidence="1 2">IPX-CK</strain>
    </source>
</reference>
<sequence>MDISGDKNNVDDKMLSRLFYFPICNEDEIDRVLNVRTAQDYLLKLRADTIVNNMRLFRVYRNRALSLEGEWSLEKSFEIDHYTNFLQSIPLNLRKRCDSITYGDIFSNIPNGQIFKTDYGPAITISDSLRFFFKFMNLALLDFNGRVPERVCLNALRIAIRVMLKTETMDFLMDPRGIVPEDIVQAIHTPIPYQLQFIAGHEFAHYLLNHLSETNVSDCYIYYDISECNENYEKVKVYNQSQRDEFDADIKSLSFPRLPADEYRKLYESSLLWFGSLQIYEAAYDAIYPSSSWDYKTHPTARDRYDNILDNVKTPSGVNKDSWKSFLKIIERYKNMIIEDISLNYDLYEMYGSVYLDEPDSEWRGPRLIDRVDYY</sequence>
<keyword evidence="2" id="KW-1185">Reference proteome</keyword>
<dbReference type="EMBL" id="CP146256">
    <property type="protein sequence ID" value="XAH76005.1"/>
    <property type="molecule type" value="Genomic_DNA"/>
</dbReference>